<name>A0A1J4L2C1_9EUKA</name>
<feature type="compositionally biased region" description="Basic residues" evidence="10">
    <location>
        <begin position="214"/>
        <end position="225"/>
    </location>
</feature>
<dbReference type="PANTHER" id="PTHR21532:SF0">
    <property type="entry name" value="CILIA- AND FLAGELLA-ASSOCIATED PROTEIN 36"/>
    <property type="match status" value="1"/>
</dbReference>
<evidence type="ECO:0000256" key="1">
    <source>
        <dbReference type="ARBA" id="ARBA00004138"/>
    </source>
</evidence>
<dbReference type="AlphaFoldDB" id="A0A1J4L2C1"/>
<dbReference type="Gene3D" id="1.20.1520.10">
    <property type="entry name" value="ADP-ribosylation factor-like 2-binding protein, domain"/>
    <property type="match status" value="1"/>
</dbReference>
<protein>
    <recommendedName>
        <fullName evidence="4">Cilia- and flagella-associated protein 36</fullName>
    </recommendedName>
    <alternativeName>
        <fullName evidence="9">Coiled-coil domain-containing protein 104</fullName>
    </alternativeName>
</protein>
<keyword evidence="7" id="KW-0969">Cilium</keyword>
<dbReference type="InterPro" id="IPR038888">
    <property type="entry name" value="CFAP36"/>
</dbReference>
<dbReference type="EMBL" id="MLAK01000001">
    <property type="protein sequence ID" value="OHT17663.1"/>
    <property type="molecule type" value="Genomic_DNA"/>
</dbReference>
<keyword evidence="8" id="KW-0966">Cell projection</keyword>
<organism evidence="12 13">
    <name type="scientific">Tritrichomonas foetus</name>
    <dbReference type="NCBI Taxonomy" id="1144522"/>
    <lineage>
        <taxon>Eukaryota</taxon>
        <taxon>Metamonada</taxon>
        <taxon>Parabasalia</taxon>
        <taxon>Tritrichomonadida</taxon>
        <taxon>Tritrichomonadidae</taxon>
        <taxon>Tritrichomonas</taxon>
    </lineage>
</organism>
<accession>A0A1J4L2C1</accession>
<sequence>MYVGLYVNEIKKMSKFQKDRDIFFGICKFFSSNAWWRPIIEFIYSNCKEFLNSLEYSTEEEHQVYIKFMDLVSDLVDNFMCSKLHITPDAFENLMSRFITKPNDKATVIFDTLRQATDYNEFCKQMHQCNVRIENSITRALLKFADDESITSTEELAKKVAQAIEEDQNQEIKELVHKGCVQMKKLMGISVLSPSIKKLNKQNLQGDEKQKSRDSHHRHHHHHHKSHEELVENNPKSGNGRIKQNVESENNNVVIKSLKTTNTNNNVNNHLHHNARAGDSSDSTTSSTSPENIRKNSVKLAINPIDIVIDESDSNEEEEDDEVQVCLSTLKSTTSISSMRGIKHIQPLRKSFAQKRPSCIKEALIEKKETPAKNRIHVVFDSP</sequence>
<evidence type="ECO:0000256" key="9">
    <source>
        <dbReference type="ARBA" id="ARBA00031593"/>
    </source>
</evidence>
<evidence type="ECO:0000256" key="7">
    <source>
        <dbReference type="ARBA" id="ARBA00023069"/>
    </source>
</evidence>
<proteinExistence type="inferred from homology"/>
<dbReference type="InterPro" id="IPR042541">
    <property type="entry name" value="BART_sf"/>
</dbReference>
<gene>
    <name evidence="12" type="ORF">TRFO_00956</name>
</gene>
<evidence type="ECO:0000256" key="5">
    <source>
        <dbReference type="ARBA" id="ARBA00022490"/>
    </source>
</evidence>
<dbReference type="PANTHER" id="PTHR21532">
    <property type="entry name" value="PHOSPHODIESTERASE HL"/>
    <property type="match status" value="1"/>
</dbReference>
<evidence type="ECO:0000256" key="2">
    <source>
        <dbReference type="ARBA" id="ARBA00004496"/>
    </source>
</evidence>
<feature type="compositionally biased region" description="Low complexity" evidence="10">
    <location>
        <begin position="280"/>
        <end position="289"/>
    </location>
</feature>
<dbReference type="GO" id="GO:0097546">
    <property type="term" value="C:ciliary base"/>
    <property type="evidence" value="ECO:0007669"/>
    <property type="project" value="TreeGrafter"/>
</dbReference>
<comment type="similarity">
    <text evidence="3">Belongs to the CFAP36 family.</text>
</comment>
<evidence type="ECO:0000256" key="4">
    <source>
        <dbReference type="ARBA" id="ARBA00021815"/>
    </source>
</evidence>
<evidence type="ECO:0000259" key="11">
    <source>
        <dbReference type="Pfam" id="PF11527"/>
    </source>
</evidence>
<feature type="domain" description="BART" evidence="11">
    <location>
        <begin position="21"/>
        <end position="134"/>
    </location>
</feature>
<dbReference type="InterPro" id="IPR023379">
    <property type="entry name" value="BART_dom"/>
</dbReference>
<dbReference type="GeneID" id="94824522"/>
<dbReference type="GO" id="GO:0005930">
    <property type="term" value="C:axoneme"/>
    <property type="evidence" value="ECO:0007669"/>
    <property type="project" value="TreeGrafter"/>
</dbReference>
<evidence type="ECO:0000256" key="6">
    <source>
        <dbReference type="ARBA" id="ARBA00023054"/>
    </source>
</evidence>
<keyword evidence="6" id="KW-0175">Coiled coil</keyword>
<keyword evidence="5" id="KW-0963">Cytoplasm</keyword>
<feature type="compositionally biased region" description="Low complexity" evidence="10">
    <location>
        <begin position="260"/>
        <end position="269"/>
    </location>
</feature>
<evidence type="ECO:0000313" key="12">
    <source>
        <dbReference type="EMBL" id="OHT17663.1"/>
    </source>
</evidence>
<feature type="compositionally biased region" description="Polar residues" evidence="10">
    <location>
        <begin position="245"/>
        <end position="254"/>
    </location>
</feature>
<feature type="region of interest" description="Disordered" evidence="10">
    <location>
        <begin position="201"/>
        <end position="297"/>
    </location>
</feature>
<evidence type="ECO:0000256" key="8">
    <source>
        <dbReference type="ARBA" id="ARBA00023273"/>
    </source>
</evidence>
<dbReference type="VEuPathDB" id="TrichDB:TRFO_00956"/>
<comment type="subcellular location">
    <subcellularLocation>
        <location evidence="1">Cell projection</location>
        <location evidence="1">Cilium</location>
    </subcellularLocation>
    <subcellularLocation>
        <location evidence="2">Cytoplasm</location>
    </subcellularLocation>
</comment>
<dbReference type="Pfam" id="PF11527">
    <property type="entry name" value="ARL2_Bind_BART"/>
    <property type="match status" value="1"/>
</dbReference>
<evidence type="ECO:0000256" key="10">
    <source>
        <dbReference type="SAM" id="MobiDB-lite"/>
    </source>
</evidence>
<dbReference type="RefSeq" id="XP_068370799.1">
    <property type="nucleotide sequence ID" value="XM_068489818.1"/>
</dbReference>
<keyword evidence="13" id="KW-1185">Reference proteome</keyword>
<evidence type="ECO:0000313" key="13">
    <source>
        <dbReference type="Proteomes" id="UP000179807"/>
    </source>
</evidence>
<reference evidence="12" key="1">
    <citation type="submission" date="2016-10" db="EMBL/GenBank/DDBJ databases">
        <authorList>
            <person name="Benchimol M."/>
            <person name="Almeida L.G."/>
            <person name="Vasconcelos A.T."/>
            <person name="Perreira-Neves A."/>
            <person name="Rosa I.A."/>
            <person name="Tasca T."/>
            <person name="Bogo M.R."/>
            <person name="de Souza W."/>
        </authorList>
    </citation>
    <scope>NUCLEOTIDE SEQUENCE [LARGE SCALE GENOMIC DNA]</scope>
    <source>
        <strain evidence="12">K</strain>
    </source>
</reference>
<dbReference type="Proteomes" id="UP000179807">
    <property type="component" value="Unassembled WGS sequence"/>
</dbReference>
<comment type="caution">
    <text evidence="12">The sequence shown here is derived from an EMBL/GenBank/DDBJ whole genome shotgun (WGS) entry which is preliminary data.</text>
</comment>
<evidence type="ECO:0000256" key="3">
    <source>
        <dbReference type="ARBA" id="ARBA00007460"/>
    </source>
</evidence>